<evidence type="ECO:0000313" key="3">
    <source>
        <dbReference type="Proteomes" id="UP000714275"/>
    </source>
</evidence>
<dbReference type="Pfam" id="PF00268">
    <property type="entry name" value="Ribonuc_red_sm"/>
    <property type="match status" value="1"/>
</dbReference>
<sequence length="215" mass="24039">MSLPSLLLTSLPSLLLTSLPSLLLTSLPSLLLTSLRNLLTPHRHLHQGFRPAQTPLSHPSTTYSLLIDTYIRDSAQHEYLFHREYLFHVPPQPTHFSLTLTSGIPPSANTSFTSLRDLLTSHRHLHQGFRPARIPLSRPSAAFAAVEGTFFSGSFTSIFWLKKHGLMPGLTFSNELISCDECMHTDFACLLFSHLELAGEHAQYVTENDLYCQGT</sequence>
<gene>
    <name evidence="2" type="ORF">EV702DRAFT_1235395</name>
</gene>
<feature type="chain" id="PRO_5040398517" evidence="1">
    <location>
        <begin position="18"/>
        <end position="215"/>
    </location>
</feature>
<comment type="caution">
    <text evidence="2">The sequence shown here is derived from an EMBL/GenBank/DDBJ whole genome shotgun (WGS) entry which is preliminary data.</text>
</comment>
<protein>
    <submittedName>
        <fullName evidence="2">Ribonucleotide reductase</fullName>
    </submittedName>
</protein>
<dbReference type="Proteomes" id="UP000714275">
    <property type="component" value="Unassembled WGS sequence"/>
</dbReference>
<dbReference type="SUPFAM" id="SSF47240">
    <property type="entry name" value="Ferritin-like"/>
    <property type="match status" value="1"/>
</dbReference>
<accession>A0A9P6ZR74</accession>
<dbReference type="GO" id="GO:0016491">
    <property type="term" value="F:oxidoreductase activity"/>
    <property type="evidence" value="ECO:0007669"/>
    <property type="project" value="InterPro"/>
</dbReference>
<dbReference type="InterPro" id="IPR009078">
    <property type="entry name" value="Ferritin-like_SF"/>
</dbReference>
<dbReference type="InterPro" id="IPR012348">
    <property type="entry name" value="RNR-like"/>
</dbReference>
<dbReference type="InterPro" id="IPR000358">
    <property type="entry name" value="RNR_small_fam"/>
</dbReference>
<reference evidence="2" key="1">
    <citation type="journal article" date="2020" name="New Phytol.">
        <title>Comparative genomics reveals dynamic genome evolution in host specialist ectomycorrhizal fungi.</title>
        <authorList>
            <person name="Lofgren L.A."/>
            <person name="Nguyen N.H."/>
            <person name="Vilgalys R."/>
            <person name="Ruytinx J."/>
            <person name="Liao H.L."/>
            <person name="Branco S."/>
            <person name="Kuo A."/>
            <person name="LaButti K."/>
            <person name="Lipzen A."/>
            <person name="Andreopoulos W."/>
            <person name="Pangilinan J."/>
            <person name="Riley R."/>
            <person name="Hundley H."/>
            <person name="Na H."/>
            <person name="Barry K."/>
            <person name="Grigoriev I.V."/>
            <person name="Stajich J.E."/>
            <person name="Kennedy P.G."/>
        </authorList>
    </citation>
    <scope>NUCLEOTIDE SEQUENCE</scope>
    <source>
        <strain evidence="2">DOB743</strain>
    </source>
</reference>
<name>A0A9P6ZR74_9AGAM</name>
<keyword evidence="1" id="KW-0732">Signal</keyword>
<organism evidence="2 3">
    <name type="scientific">Suillus placidus</name>
    <dbReference type="NCBI Taxonomy" id="48579"/>
    <lineage>
        <taxon>Eukaryota</taxon>
        <taxon>Fungi</taxon>
        <taxon>Dikarya</taxon>
        <taxon>Basidiomycota</taxon>
        <taxon>Agaricomycotina</taxon>
        <taxon>Agaricomycetes</taxon>
        <taxon>Agaricomycetidae</taxon>
        <taxon>Boletales</taxon>
        <taxon>Suillineae</taxon>
        <taxon>Suillaceae</taxon>
        <taxon>Suillus</taxon>
    </lineage>
</organism>
<evidence type="ECO:0000256" key="1">
    <source>
        <dbReference type="SAM" id="SignalP"/>
    </source>
</evidence>
<proteinExistence type="predicted"/>
<dbReference type="PANTHER" id="PTHR23409">
    <property type="entry name" value="RIBONUCLEOSIDE-DIPHOSPHATE REDUCTASE SMALL CHAIN"/>
    <property type="match status" value="1"/>
</dbReference>
<evidence type="ECO:0000313" key="2">
    <source>
        <dbReference type="EMBL" id="KAG1775315.1"/>
    </source>
</evidence>
<dbReference type="PANTHER" id="PTHR23409:SF18">
    <property type="entry name" value="RIBONUCLEOSIDE-DIPHOSPHATE REDUCTASE SUBUNIT M2"/>
    <property type="match status" value="1"/>
</dbReference>
<dbReference type="OrthoDB" id="2686750at2759"/>
<keyword evidence="3" id="KW-1185">Reference proteome</keyword>
<dbReference type="GO" id="GO:0009263">
    <property type="term" value="P:deoxyribonucleotide biosynthetic process"/>
    <property type="evidence" value="ECO:0007669"/>
    <property type="project" value="InterPro"/>
</dbReference>
<dbReference type="Gene3D" id="1.10.620.20">
    <property type="entry name" value="Ribonucleotide Reductase, subunit A"/>
    <property type="match status" value="1"/>
</dbReference>
<dbReference type="AlphaFoldDB" id="A0A9P6ZR74"/>
<dbReference type="EMBL" id="JABBWD010000034">
    <property type="protein sequence ID" value="KAG1775315.1"/>
    <property type="molecule type" value="Genomic_DNA"/>
</dbReference>
<feature type="signal peptide" evidence="1">
    <location>
        <begin position="1"/>
        <end position="17"/>
    </location>
</feature>